<evidence type="ECO:0000313" key="2">
    <source>
        <dbReference type="Proteomes" id="UP000315783"/>
    </source>
</evidence>
<comment type="caution">
    <text evidence="1">The sequence shown here is derived from an EMBL/GenBank/DDBJ whole genome shotgun (WGS) entry which is preliminary data.</text>
</comment>
<dbReference type="EMBL" id="SPUK01000005">
    <property type="protein sequence ID" value="TQV96847.1"/>
    <property type="molecule type" value="Genomic_DNA"/>
</dbReference>
<proteinExistence type="predicted"/>
<sequence>MINWPVEFEWSPLPNRPHCKGDTIVSGAGSVQSAPRTLLPAASPVQLLDSRSTTQIGTPQVCGQGFAKDPHATDFPSCGSPWFSVKTATALFDEMLPPSLHRVALRVATK</sequence>
<reference evidence="1 2" key="1">
    <citation type="journal article" date="2019" name="Appl. Microbiol. Biotechnol.">
        <title>Genome sequence of Isaria javanica and comparative genome analysis insights into family S53 peptidase evolution in fungal entomopathogens.</title>
        <authorList>
            <person name="Lin R."/>
            <person name="Zhang X."/>
            <person name="Xin B."/>
            <person name="Zou M."/>
            <person name="Gao Y."/>
            <person name="Qin F."/>
            <person name="Hu Q."/>
            <person name="Xie B."/>
            <person name="Cheng X."/>
        </authorList>
    </citation>
    <scope>NUCLEOTIDE SEQUENCE [LARGE SCALE GENOMIC DNA]</scope>
    <source>
        <strain evidence="1 2">IJ1G</strain>
    </source>
</reference>
<accession>A0A545V551</accession>
<protein>
    <submittedName>
        <fullName evidence="1">Uncharacterized protein</fullName>
    </submittedName>
</protein>
<keyword evidence="2" id="KW-1185">Reference proteome</keyword>
<dbReference type="Proteomes" id="UP000315783">
    <property type="component" value="Unassembled WGS sequence"/>
</dbReference>
<gene>
    <name evidence="1" type="ORF">IF1G_04087</name>
</gene>
<dbReference type="AlphaFoldDB" id="A0A545V551"/>
<name>A0A545V551_9HYPO</name>
<evidence type="ECO:0000313" key="1">
    <source>
        <dbReference type="EMBL" id="TQV96847.1"/>
    </source>
</evidence>
<organism evidence="1 2">
    <name type="scientific">Cordyceps javanica</name>
    <dbReference type="NCBI Taxonomy" id="43265"/>
    <lineage>
        <taxon>Eukaryota</taxon>
        <taxon>Fungi</taxon>
        <taxon>Dikarya</taxon>
        <taxon>Ascomycota</taxon>
        <taxon>Pezizomycotina</taxon>
        <taxon>Sordariomycetes</taxon>
        <taxon>Hypocreomycetidae</taxon>
        <taxon>Hypocreales</taxon>
        <taxon>Cordycipitaceae</taxon>
        <taxon>Cordyceps</taxon>
    </lineage>
</organism>